<dbReference type="PANTHER" id="PTHR15751">
    <property type="entry name" value="TRAFFICKING KINESIN-BINDING PROTEIN"/>
    <property type="match status" value="1"/>
</dbReference>
<dbReference type="InterPro" id="IPR051946">
    <property type="entry name" value="Intracell_Traff-Reg"/>
</dbReference>
<evidence type="ECO:0000259" key="4">
    <source>
        <dbReference type="Pfam" id="PF04849"/>
    </source>
</evidence>
<keyword evidence="3" id="KW-0496">Mitochondrion</keyword>
<accession>A0ABR1BB12</accession>
<name>A0ABR1BB12_POLSC</name>
<dbReference type="EMBL" id="JAWJWF010000002">
    <property type="protein sequence ID" value="KAK6637420.1"/>
    <property type="molecule type" value="Genomic_DNA"/>
</dbReference>
<evidence type="ECO:0000256" key="1">
    <source>
        <dbReference type="ARBA" id="ARBA00004173"/>
    </source>
</evidence>
<evidence type="ECO:0000313" key="5">
    <source>
        <dbReference type="EMBL" id="KAK6637420.1"/>
    </source>
</evidence>
<sequence length="110" mass="12925">MNCEKVCSGEEIPEVEIISLLEEQIPRYKLRADTLTQFSGYENEDWFIPAPALKPEEQSTPLSPDQIRETLNYFSKYFFWKYVESFLRIIKKTPQAKTISTQPHGVDSRY</sequence>
<feature type="domain" description="HAP1 N-terminal" evidence="4">
    <location>
        <begin position="22"/>
        <end position="74"/>
    </location>
</feature>
<organism evidence="5 6">
    <name type="scientific">Polyplax serrata</name>
    <name type="common">Common mouse louse</name>
    <dbReference type="NCBI Taxonomy" id="468196"/>
    <lineage>
        <taxon>Eukaryota</taxon>
        <taxon>Metazoa</taxon>
        <taxon>Ecdysozoa</taxon>
        <taxon>Arthropoda</taxon>
        <taxon>Hexapoda</taxon>
        <taxon>Insecta</taxon>
        <taxon>Pterygota</taxon>
        <taxon>Neoptera</taxon>
        <taxon>Paraneoptera</taxon>
        <taxon>Psocodea</taxon>
        <taxon>Troctomorpha</taxon>
        <taxon>Phthiraptera</taxon>
        <taxon>Anoplura</taxon>
        <taxon>Polyplacidae</taxon>
        <taxon>Polyplax</taxon>
    </lineage>
</organism>
<keyword evidence="6" id="KW-1185">Reference proteome</keyword>
<dbReference type="Pfam" id="PF04849">
    <property type="entry name" value="HAP1_N"/>
    <property type="match status" value="1"/>
</dbReference>
<dbReference type="Proteomes" id="UP001359485">
    <property type="component" value="Unassembled WGS sequence"/>
</dbReference>
<dbReference type="PANTHER" id="PTHR15751:SF12">
    <property type="entry name" value="TRAFFICKING KINESIN-BINDING PROTEIN MILT"/>
    <property type="match status" value="1"/>
</dbReference>
<proteinExistence type="predicted"/>
<protein>
    <recommendedName>
        <fullName evidence="4">HAP1 N-terminal domain-containing protein</fullName>
    </recommendedName>
</protein>
<gene>
    <name evidence="5" type="ORF">RUM44_007837</name>
</gene>
<reference evidence="5 6" key="1">
    <citation type="submission" date="2023-09" db="EMBL/GenBank/DDBJ databases">
        <title>Genomes of two closely related lineages of the louse Polyplax serrata with different host specificities.</title>
        <authorList>
            <person name="Martinu J."/>
            <person name="Tarabai H."/>
            <person name="Stefka J."/>
            <person name="Hypsa V."/>
        </authorList>
    </citation>
    <scope>NUCLEOTIDE SEQUENCE [LARGE SCALE GENOMIC DNA]</scope>
    <source>
        <strain evidence="5">98ZLc_SE</strain>
    </source>
</reference>
<evidence type="ECO:0000256" key="2">
    <source>
        <dbReference type="ARBA" id="ARBA00023054"/>
    </source>
</evidence>
<comment type="caution">
    <text evidence="5">The sequence shown here is derived from an EMBL/GenBank/DDBJ whole genome shotgun (WGS) entry which is preliminary data.</text>
</comment>
<evidence type="ECO:0000313" key="6">
    <source>
        <dbReference type="Proteomes" id="UP001359485"/>
    </source>
</evidence>
<comment type="subcellular location">
    <subcellularLocation>
        <location evidence="1">Mitochondrion</location>
    </subcellularLocation>
</comment>
<keyword evidence="2" id="KW-0175">Coiled coil</keyword>
<dbReference type="InterPro" id="IPR006933">
    <property type="entry name" value="HAP1_N"/>
</dbReference>
<evidence type="ECO:0000256" key="3">
    <source>
        <dbReference type="ARBA" id="ARBA00023128"/>
    </source>
</evidence>